<feature type="region of interest" description="Disordered" evidence="1">
    <location>
        <begin position="64"/>
        <end position="90"/>
    </location>
</feature>
<dbReference type="Proteomes" id="UP001227964">
    <property type="component" value="Unassembled WGS sequence"/>
</dbReference>
<sequence>MSTQQEDIFTRRTKELRRWWFGADQEERESMVDAKNQLPKPKLPTLAEASAWKESVIASIEARSIRQNDASGKPQNPTKPEVKGGRLKRGRLIHPSASKVYSQLNGIGR</sequence>
<evidence type="ECO:0000313" key="2">
    <source>
        <dbReference type="EMBL" id="MDL0430220.1"/>
    </source>
</evidence>
<proteinExistence type="predicted"/>
<comment type="caution">
    <text evidence="2">The sequence shown here is derived from an EMBL/GenBank/DDBJ whole genome shotgun (WGS) entry which is preliminary data.</text>
</comment>
<name>A0ABT7I821_9GAMM</name>
<evidence type="ECO:0000256" key="1">
    <source>
        <dbReference type="SAM" id="MobiDB-lite"/>
    </source>
</evidence>
<protein>
    <submittedName>
        <fullName evidence="2">Uncharacterized protein</fullName>
    </submittedName>
</protein>
<accession>A0ABT7I821</accession>
<feature type="compositionally biased region" description="Polar residues" evidence="1">
    <location>
        <begin position="65"/>
        <end position="78"/>
    </location>
</feature>
<keyword evidence="3" id="KW-1185">Reference proteome</keyword>
<gene>
    <name evidence="2" type="ORF">QPM17_03735</name>
</gene>
<reference evidence="2 3" key="1">
    <citation type="submission" date="2023-06" db="EMBL/GenBank/DDBJ databases">
        <title>Marinobacter azerbaijanicus a moderately halophilic, isolated from Urmia Lake in Azerbaijan region of Iran.</title>
        <authorList>
            <person name="Sanchez-Porro C."/>
            <person name="Aghdam E.M."/>
            <person name="Saheb S.M."/>
            <person name="Tarhriz V."/>
            <person name="Kazemi E."/>
            <person name="Ammozegar M.A."/>
            <person name="Ventosa A."/>
            <person name="Hejazi M.S."/>
        </authorList>
    </citation>
    <scope>NUCLEOTIDE SEQUENCE [LARGE SCALE GENOMIC DNA]</scope>
    <source>
        <strain evidence="2 3">TBZ242</strain>
    </source>
</reference>
<dbReference type="RefSeq" id="WP_285388895.1">
    <property type="nucleotide sequence ID" value="NZ_JASSVS010000002.1"/>
</dbReference>
<dbReference type="EMBL" id="JASSVS010000002">
    <property type="protein sequence ID" value="MDL0430220.1"/>
    <property type="molecule type" value="Genomic_DNA"/>
</dbReference>
<organism evidence="2 3">
    <name type="scientific">Marinobacter azerbaijanicus</name>
    <dbReference type="NCBI Taxonomy" id="3050455"/>
    <lineage>
        <taxon>Bacteria</taxon>
        <taxon>Pseudomonadati</taxon>
        <taxon>Pseudomonadota</taxon>
        <taxon>Gammaproteobacteria</taxon>
        <taxon>Pseudomonadales</taxon>
        <taxon>Marinobacteraceae</taxon>
        <taxon>Marinobacter</taxon>
    </lineage>
</organism>
<evidence type="ECO:0000313" key="3">
    <source>
        <dbReference type="Proteomes" id="UP001227964"/>
    </source>
</evidence>